<evidence type="ECO:0000313" key="5">
    <source>
        <dbReference type="EMBL" id="CAB9517625.1"/>
    </source>
</evidence>
<organism evidence="5 6">
    <name type="scientific">Seminavis robusta</name>
    <dbReference type="NCBI Taxonomy" id="568900"/>
    <lineage>
        <taxon>Eukaryota</taxon>
        <taxon>Sar</taxon>
        <taxon>Stramenopiles</taxon>
        <taxon>Ochrophyta</taxon>
        <taxon>Bacillariophyta</taxon>
        <taxon>Bacillariophyceae</taxon>
        <taxon>Bacillariophycidae</taxon>
        <taxon>Naviculales</taxon>
        <taxon>Naviculaceae</taxon>
        <taxon>Seminavis</taxon>
    </lineage>
</organism>
<dbReference type="Pfam" id="PF00400">
    <property type="entry name" value="WD40"/>
    <property type="match status" value="1"/>
</dbReference>
<keyword evidence="6" id="KW-1185">Reference proteome</keyword>
<keyword evidence="2" id="KW-0677">Repeat</keyword>
<dbReference type="InterPro" id="IPR036322">
    <property type="entry name" value="WD40_repeat_dom_sf"/>
</dbReference>
<evidence type="ECO:0000256" key="3">
    <source>
        <dbReference type="PROSITE-ProRule" id="PRU00221"/>
    </source>
</evidence>
<dbReference type="SMART" id="SM00320">
    <property type="entry name" value="WD40"/>
    <property type="match status" value="4"/>
</dbReference>
<evidence type="ECO:0000256" key="4">
    <source>
        <dbReference type="SAM" id="MobiDB-lite"/>
    </source>
</evidence>
<evidence type="ECO:0000256" key="1">
    <source>
        <dbReference type="ARBA" id="ARBA00022574"/>
    </source>
</evidence>
<dbReference type="Proteomes" id="UP001153069">
    <property type="component" value="Unassembled WGS sequence"/>
</dbReference>
<dbReference type="InterPro" id="IPR015943">
    <property type="entry name" value="WD40/YVTN_repeat-like_dom_sf"/>
</dbReference>
<feature type="repeat" description="WD" evidence="3">
    <location>
        <begin position="336"/>
        <end position="370"/>
    </location>
</feature>
<gene>
    <name evidence="5" type="ORF">SEMRO_869_G213480.1</name>
</gene>
<dbReference type="AlphaFoldDB" id="A0A9N8EFQ4"/>
<dbReference type="PROSITE" id="PS50082">
    <property type="entry name" value="WD_REPEATS_2"/>
    <property type="match status" value="1"/>
</dbReference>
<dbReference type="EMBL" id="CAICTM010000868">
    <property type="protein sequence ID" value="CAB9517625.1"/>
    <property type="molecule type" value="Genomic_DNA"/>
</dbReference>
<name>A0A9N8EFQ4_9STRA</name>
<dbReference type="PANTHER" id="PTHR44090:SF1">
    <property type="entry name" value="SUPERKILLER COMPLEX PROTEIN 8"/>
    <property type="match status" value="1"/>
</dbReference>
<evidence type="ECO:0000256" key="2">
    <source>
        <dbReference type="ARBA" id="ARBA00022737"/>
    </source>
</evidence>
<keyword evidence="1 3" id="KW-0853">WD repeat</keyword>
<dbReference type="SUPFAM" id="SSF50978">
    <property type="entry name" value="WD40 repeat-like"/>
    <property type="match status" value="1"/>
</dbReference>
<accession>A0A9N8EFQ4</accession>
<dbReference type="GO" id="GO:0016593">
    <property type="term" value="C:Cdc73/Paf1 complex"/>
    <property type="evidence" value="ECO:0007669"/>
    <property type="project" value="TreeGrafter"/>
</dbReference>
<sequence>MSGYRNLHREQIESTAIWDVATSPLLLSTTKRDGCYRIWTASADGLVRLYYVHEKTVEEKQQSSVLDASALSMTCTHILLGSTQKPQQAGISALGCTTVCAERNYVGEDDTAGDLVVASLGMSGVVRIWSFSENADADVVLSDNQPQKEVKCLQEFTVENATGTVMMICPPRVWTTAGTTDLCVAVACLDGTVAQVATGIATPSRVPDQKEKEPTAAGTVLDRRGSQGSAVPLSIASHPKAPVVAVGRQDGQIDILTSSSSSTLQQTTADDARHRRHRLRLPGHDIGRDNNNSGLAIRAAAYTPDGNMLCAGNDAGALAVWDVNRPVSPMLAHYVQTAHASWILDLVALPDSERFVTCGADRKMHVWKLDQMYQPVHSFDSDQTVWTMAVQSRGHGAFDKNKTRATLRMAAGTETGRMQVLSLD</sequence>
<dbReference type="InterPro" id="IPR051510">
    <property type="entry name" value="SKI8"/>
</dbReference>
<feature type="region of interest" description="Disordered" evidence="4">
    <location>
        <begin position="204"/>
        <end position="224"/>
    </location>
</feature>
<dbReference type="OrthoDB" id="4189at2759"/>
<proteinExistence type="predicted"/>
<protein>
    <submittedName>
        <fullName evidence="5">WD domain, G-beta repeat</fullName>
    </submittedName>
</protein>
<dbReference type="Gene3D" id="2.130.10.10">
    <property type="entry name" value="YVTN repeat-like/Quinoprotein amine dehydrogenase"/>
    <property type="match status" value="2"/>
</dbReference>
<dbReference type="PANTHER" id="PTHR44090">
    <property type="entry name" value="WD REPEAT-CONTAINING PROTEIN 61"/>
    <property type="match status" value="1"/>
</dbReference>
<evidence type="ECO:0000313" key="6">
    <source>
        <dbReference type="Proteomes" id="UP001153069"/>
    </source>
</evidence>
<comment type="caution">
    <text evidence="5">The sequence shown here is derived from an EMBL/GenBank/DDBJ whole genome shotgun (WGS) entry which is preliminary data.</text>
</comment>
<reference evidence="5" key="1">
    <citation type="submission" date="2020-06" db="EMBL/GenBank/DDBJ databases">
        <authorList>
            <consortium name="Plant Systems Biology data submission"/>
        </authorList>
    </citation>
    <scope>NUCLEOTIDE SEQUENCE</scope>
    <source>
        <strain evidence="5">D6</strain>
    </source>
</reference>
<dbReference type="InterPro" id="IPR001680">
    <property type="entry name" value="WD40_rpt"/>
</dbReference>